<accession>W4KC24</accession>
<dbReference type="PANTHER" id="PTHR38134">
    <property type="entry name" value="SLR1395 PROTEIN"/>
    <property type="match status" value="1"/>
</dbReference>
<dbReference type="HOGENOM" id="CLU_019516_0_0_1"/>
<dbReference type="Proteomes" id="UP000030671">
    <property type="component" value="Unassembled WGS sequence"/>
</dbReference>
<evidence type="ECO:0000256" key="1">
    <source>
        <dbReference type="SAM" id="MobiDB-lite"/>
    </source>
</evidence>
<dbReference type="PANTHER" id="PTHR38134:SF2">
    <property type="entry name" value="GALACTOKINASE"/>
    <property type="match status" value="1"/>
</dbReference>
<dbReference type="GeneID" id="20672155"/>
<dbReference type="EMBL" id="KI925457">
    <property type="protein sequence ID" value="ETW83313.1"/>
    <property type="molecule type" value="Genomic_DNA"/>
</dbReference>
<organism evidence="2 3">
    <name type="scientific">Heterobasidion irregulare (strain TC 32-1)</name>
    <dbReference type="NCBI Taxonomy" id="747525"/>
    <lineage>
        <taxon>Eukaryota</taxon>
        <taxon>Fungi</taxon>
        <taxon>Dikarya</taxon>
        <taxon>Basidiomycota</taxon>
        <taxon>Agaricomycotina</taxon>
        <taxon>Agaricomycetes</taxon>
        <taxon>Russulales</taxon>
        <taxon>Bondarzewiaceae</taxon>
        <taxon>Heterobasidion</taxon>
        <taxon>Heterobasidion annosum species complex</taxon>
    </lineage>
</organism>
<feature type="region of interest" description="Disordered" evidence="1">
    <location>
        <begin position="573"/>
        <end position="593"/>
    </location>
</feature>
<feature type="compositionally biased region" description="Basic and acidic residues" evidence="1">
    <location>
        <begin position="580"/>
        <end position="593"/>
    </location>
</feature>
<evidence type="ECO:0000313" key="2">
    <source>
        <dbReference type="EMBL" id="ETW83313.1"/>
    </source>
</evidence>
<proteinExistence type="predicted"/>
<keyword evidence="3" id="KW-1185">Reference proteome</keyword>
<dbReference type="eggNOG" id="KOG0631">
    <property type="taxonomic scope" value="Eukaryota"/>
</dbReference>
<dbReference type="InterPro" id="IPR053205">
    <property type="entry name" value="GHMP_kinase_L-arabinokinase"/>
</dbReference>
<protein>
    <submittedName>
        <fullName evidence="2">Uncharacterized protein</fullName>
    </submittedName>
</protein>
<name>W4KC24_HETIT</name>
<dbReference type="InParanoid" id="W4KC24"/>
<dbReference type="KEGG" id="hir:HETIRDRAFT_383387"/>
<feature type="region of interest" description="Disordered" evidence="1">
    <location>
        <begin position="318"/>
        <end position="347"/>
    </location>
</feature>
<feature type="compositionally biased region" description="Polar residues" evidence="1">
    <location>
        <begin position="321"/>
        <end position="347"/>
    </location>
</feature>
<dbReference type="STRING" id="747525.W4KC24"/>
<dbReference type="OrthoDB" id="1684102at2759"/>
<sequence length="609" mass="66496">MPSDSACFAFYCSGHGYGHATRVSALTSHLLSLHPPPTVHIVSSAPKHVFSDSVALGAFYRYAEIDPVVVQPLAYRVDRQKSVRVLRSFLDQKDQKVDEESRWLQDIEADCVLSDAVFLGFLAANKAQLPSILVTNFTFDSVYSYLSASFIDQSRSRQHHSSSLTSHIETEPDTSISAEELDPLVSQIFDGYRHADLLLRLPGAIPIPAFAAKPQLPATDWIDSATGTFHIPIISHLTEDPAAYTLHTSIPFPSIPLKPKARAALSAPLLVRLPSHDIYTPAGRSRVLDSIGVPNQLHDPSTTKILVVSFGGQVIHRPAHSRTSSRLGSGTITPSGTENYPQPSGDSFPTTLRQSLTALDLTGKKHPSALHPLRIPRISTPSHIYIPGAPSPASKATMASSSSSPVFQTIPPTPTLVQDGFQSNAAVIEPEGQFVPDSSWIVIVCGVSESKGWHARGRTLDSDDLSGPNIASDAADGCEDDELPEGFYIAPKNIYMPDLMAIGDVLLGKLGYGTVSECVESCTPFVYVSRPLFVEEHGLRILLSREGVGVEMDHEEYEAGNWAGKIAEAWQKGSKRKLERRNGQHAEDRKEQGREMAEFIVEWTRKWAQ</sequence>
<gene>
    <name evidence="2" type="ORF">HETIRDRAFT_383387</name>
</gene>
<dbReference type="RefSeq" id="XP_009545581.1">
    <property type="nucleotide sequence ID" value="XM_009547286.1"/>
</dbReference>
<reference evidence="2 3" key="1">
    <citation type="journal article" date="2012" name="New Phytol.">
        <title>Insight into trade-off between wood decay and parasitism from the genome of a fungal forest pathogen.</title>
        <authorList>
            <person name="Olson A."/>
            <person name="Aerts A."/>
            <person name="Asiegbu F."/>
            <person name="Belbahri L."/>
            <person name="Bouzid O."/>
            <person name="Broberg A."/>
            <person name="Canback B."/>
            <person name="Coutinho P.M."/>
            <person name="Cullen D."/>
            <person name="Dalman K."/>
            <person name="Deflorio G."/>
            <person name="van Diepen L.T."/>
            <person name="Dunand C."/>
            <person name="Duplessis S."/>
            <person name="Durling M."/>
            <person name="Gonthier P."/>
            <person name="Grimwood J."/>
            <person name="Fossdal C.G."/>
            <person name="Hansson D."/>
            <person name="Henrissat B."/>
            <person name="Hietala A."/>
            <person name="Himmelstrand K."/>
            <person name="Hoffmeister D."/>
            <person name="Hogberg N."/>
            <person name="James T.Y."/>
            <person name="Karlsson M."/>
            <person name="Kohler A."/>
            <person name="Kues U."/>
            <person name="Lee Y.H."/>
            <person name="Lin Y.C."/>
            <person name="Lind M."/>
            <person name="Lindquist E."/>
            <person name="Lombard V."/>
            <person name="Lucas S."/>
            <person name="Lunden K."/>
            <person name="Morin E."/>
            <person name="Murat C."/>
            <person name="Park J."/>
            <person name="Raffaello T."/>
            <person name="Rouze P."/>
            <person name="Salamov A."/>
            <person name="Schmutz J."/>
            <person name="Solheim H."/>
            <person name="Stahlberg J."/>
            <person name="Velez H."/>
            <person name="de Vries R.P."/>
            <person name="Wiebenga A."/>
            <person name="Woodward S."/>
            <person name="Yakovlev I."/>
            <person name="Garbelotto M."/>
            <person name="Martin F."/>
            <person name="Grigoriev I.V."/>
            <person name="Stenlid J."/>
        </authorList>
    </citation>
    <scope>NUCLEOTIDE SEQUENCE [LARGE SCALE GENOMIC DNA]</scope>
    <source>
        <strain evidence="2 3">TC 32-1</strain>
    </source>
</reference>
<evidence type="ECO:0000313" key="3">
    <source>
        <dbReference type="Proteomes" id="UP000030671"/>
    </source>
</evidence>
<dbReference type="AlphaFoldDB" id="W4KC24"/>